<name>A0ABV4CCJ6_9PSEU</name>
<protein>
    <submittedName>
        <fullName evidence="2">DAK2 domain-containing protein</fullName>
    </submittedName>
</protein>
<dbReference type="InterPro" id="IPR004007">
    <property type="entry name" value="DhaL_dom"/>
</dbReference>
<dbReference type="SMART" id="SM01120">
    <property type="entry name" value="Dak2"/>
    <property type="match status" value="1"/>
</dbReference>
<dbReference type="InterPro" id="IPR036117">
    <property type="entry name" value="DhaL_dom_sf"/>
</dbReference>
<keyword evidence="3" id="KW-1185">Reference proteome</keyword>
<dbReference type="PANTHER" id="PTHR33434">
    <property type="entry name" value="DEGV DOMAIN-CONTAINING PROTEIN DR_1986-RELATED"/>
    <property type="match status" value="1"/>
</dbReference>
<organism evidence="2 3">
    <name type="scientific">Saccharopolyspora cebuensis</name>
    <dbReference type="NCBI Taxonomy" id="418759"/>
    <lineage>
        <taxon>Bacteria</taxon>
        <taxon>Bacillati</taxon>
        <taxon>Actinomycetota</taxon>
        <taxon>Actinomycetes</taxon>
        <taxon>Pseudonocardiales</taxon>
        <taxon>Pseudonocardiaceae</taxon>
        <taxon>Saccharopolyspora</taxon>
    </lineage>
</organism>
<dbReference type="Pfam" id="PF13684">
    <property type="entry name" value="FakA-like_C"/>
    <property type="match status" value="1"/>
</dbReference>
<gene>
    <name evidence="2" type="ORF">AB8O55_05395</name>
</gene>
<evidence type="ECO:0000313" key="3">
    <source>
        <dbReference type="Proteomes" id="UP001564626"/>
    </source>
</evidence>
<dbReference type="EMBL" id="JBGEHV010000006">
    <property type="protein sequence ID" value="MEY8038822.1"/>
    <property type="molecule type" value="Genomic_DNA"/>
</dbReference>
<sequence>MLRALDASAVRRWAELALAALTAEREAIDRINVYPVADGDTGTNLLQTARAGAAELVRRDPAGAGAALDAWAVGALGGARGNSGVLLSQVLRGLAEAVGAAEEIDGPLLRAALAGAEARAVRAVAEPVEGTLLTVLRAAAAAPEDGPLPAVVRAATGAASAELAATPRRLPVLAEAGVVDAGGRGLLVLLDALHAVVHDGVRLAAAPPDPPATPLRHDSGYDYEVMYLLAEPDADRVEPLRAELVGLGDCVSVVDDGAGTWAVHVHCDDIGGAIEAGIRTGRVSRIKVERFADQVPDGFARTAAVLACVPGAELGALFAAEGADVFGGRRDSVEELHAAIAGTRAAHVVVLLNGAECVAGVAARAARRAIRAGQDVVVVPTSSPVQGLAALAVHDPDRRRAEDQVAMAEAAAATRRGELRIAESEALTWVGRCRPGDVLGLIDGEVVLIGAEVPRAAVELVDRMLTSGGELVTALVAATAGDLPESLGEHLRRTHPEVELTCFPIGGSAPLLLLGVE</sequence>
<reference evidence="2 3" key="1">
    <citation type="submission" date="2024-08" db="EMBL/GenBank/DDBJ databases">
        <title>Genome mining of Saccharopolyspora cebuensis PGLac3 from Nigerian medicinal plant.</title>
        <authorList>
            <person name="Ezeobiora C.E."/>
            <person name="Igbokwe N.H."/>
            <person name="Amin D.H."/>
            <person name="Mendie U.E."/>
        </authorList>
    </citation>
    <scope>NUCLEOTIDE SEQUENCE [LARGE SCALE GENOMIC DNA]</scope>
    <source>
        <strain evidence="2 3">PGLac3</strain>
    </source>
</reference>
<dbReference type="Pfam" id="PF02734">
    <property type="entry name" value="Dak2"/>
    <property type="match status" value="1"/>
</dbReference>
<dbReference type="InterPro" id="IPR050270">
    <property type="entry name" value="DegV_domain_contain"/>
</dbReference>
<evidence type="ECO:0000259" key="1">
    <source>
        <dbReference type="PROSITE" id="PS51480"/>
    </source>
</evidence>
<dbReference type="NCBIfam" id="TIGR03599">
    <property type="entry name" value="YloV"/>
    <property type="match status" value="1"/>
</dbReference>
<dbReference type="InterPro" id="IPR019986">
    <property type="entry name" value="YloV-like"/>
</dbReference>
<dbReference type="RefSeq" id="WP_345367772.1">
    <property type="nucleotide sequence ID" value="NZ_BAABII010000019.1"/>
</dbReference>
<proteinExistence type="predicted"/>
<dbReference type="InterPro" id="IPR048394">
    <property type="entry name" value="FakA-like_M"/>
</dbReference>
<dbReference type="SMART" id="SM01121">
    <property type="entry name" value="Dak1_2"/>
    <property type="match status" value="1"/>
</dbReference>
<dbReference type="Gene3D" id="1.25.40.340">
    <property type="match status" value="1"/>
</dbReference>
<comment type="caution">
    <text evidence="2">The sequence shown here is derived from an EMBL/GenBank/DDBJ whole genome shotgun (WGS) entry which is preliminary data.</text>
</comment>
<evidence type="ECO:0000313" key="2">
    <source>
        <dbReference type="EMBL" id="MEY8038822.1"/>
    </source>
</evidence>
<dbReference type="InterPro" id="IPR033470">
    <property type="entry name" value="FakA-like_C"/>
</dbReference>
<dbReference type="SUPFAM" id="SSF101473">
    <property type="entry name" value="DhaL-like"/>
    <property type="match status" value="1"/>
</dbReference>
<accession>A0ABV4CCJ6</accession>
<dbReference type="Proteomes" id="UP001564626">
    <property type="component" value="Unassembled WGS sequence"/>
</dbReference>
<dbReference type="Pfam" id="PF21645">
    <property type="entry name" value="FakA-like_M"/>
    <property type="match status" value="1"/>
</dbReference>
<feature type="domain" description="DhaL" evidence="1">
    <location>
        <begin position="8"/>
        <end position="195"/>
    </location>
</feature>
<dbReference type="PANTHER" id="PTHR33434:SF4">
    <property type="entry name" value="PHOSPHATASE PROTEIN"/>
    <property type="match status" value="1"/>
</dbReference>
<dbReference type="PROSITE" id="PS51480">
    <property type="entry name" value="DHAL"/>
    <property type="match status" value="1"/>
</dbReference>